<dbReference type="InterPro" id="IPR001468">
    <property type="entry name" value="Indole-3-GlycerolPSynthase_CS"/>
</dbReference>
<dbReference type="EMBL" id="BAAAVT010000001">
    <property type="protein sequence ID" value="GAA3051912.1"/>
    <property type="molecule type" value="Genomic_DNA"/>
</dbReference>
<dbReference type="PANTHER" id="PTHR22854">
    <property type="entry name" value="TRYPTOPHAN BIOSYNTHESIS PROTEIN"/>
    <property type="match status" value="1"/>
</dbReference>
<keyword evidence="3 8" id="KW-0028">Amino-acid biosynthesis</keyword>
<dbReference type="InterPro" id="IPR013798">
    <property type="entry name" value="Indole-3-glycerol_P_synth_dom"/>
</dbReference>
<keyword evidence="11" id="KW-1185">Reference proteome</keyword>
<evidence type="ECO:0000256" key="3">
    <source>
        <dbReference type="ARBA" id="ARBA00022605"/>
    </source>
</evidence>
<evidence type="ECO:0000256" key="8">
    <source>
        <dbReference type="HAMAP-Rule" id="MF_00134"/>
    </source>
</evidence>
<dbReference type="Gene3D" id="3.20.20.70">
    <property type="entry name" value="Aldolase class I"/>
    <property type="match status" value="1"/>
</dbReference>
<dbReference type="InterPro" id="IPR013785">
    <property type="entry name" value="Aldolase_TIM"/>
</dbReference>
<dbReference type="SUPFAM" id="SSF51366">
    <property type="entry name" value="Ribulose-phoshate binding barrel"/>
    <property type="match status" value="1"/>
</dbReference>
<feature type="domain" description="Indole-3-glycerol phosphate synthase" evidence="9">
    <location>
        <begin position="16"/>
        <end position="269"/>
    </location>
</feature>
<organism evidence="10 11">
    <name type="scientific">Nesterenkonia aethiopica</name>
    <dbReference type="NCBI Taxonomy" id="269144"/>
    <lineage>
        <taxon>Bacteria</taxon>
        <taxon>Bacillati</taxon>
        <taxon>Actinomycetota</taxon>
        <taxon>Actinomycetes</taxon>
        <taxon>Micrococcales</taxon>
        <taxon>Micrococcaceae</taxon>
        <taxon>Nesterenkonia</taxon>
    </lineage>
</organism>
<dbReference type="InterPro" id="IPR011060">
    <property type="entry name" value="RibuloseP-bd_barrel"/>
</dbReference>
<dbReference type="Pfam" id="PF00218">
    <property type="entry name" value="IGPS"/>
    <property type="match status" value="1"/>
</dbReference>
<sequence length="278" mass="29257">MNTETPASAAGTGTVLDGIIAGVREDLQARRAEVPLAELRARVADVPLALDGLAALRGGRDDAAGVRIISEVKRSSPSKGSLAEIPDPAELARAYQAGGASAVSVLTERRRFAGSLADLDAVRAAVDLPVLRKDFMVDEYQFLEARAHGADLVLLIVAALDDTRLRDFLALTHELGMEALVEAHTEEEISRAVDVGARIVGVNVRNLKTLDVDVAHYGTMARHLPDDVVRIAESGVDGPDVVADYASRGADAVLVGEALVRDGDPAAALGRFRAASRS</sequence>
<dbReference type="NCBIfam" id="NF001377">
    <property type="entry name" value="PRK00278.2-4"/>
    <property type="match status" value="1"/>
</dbReference>
<evidence type="ECO:0000256" key="1">
    <source>
        <dbReference type="ARBA" id="ARBA00001633"/>
    </source>
</evidence>
<evidence type="ECO:0000256" key="2">
    <source>
        <dbReference type="ARBA" id="ARBA00004696"/>
    </source>
</evidence>
<reference evidence="11" key="1">
    <citation type="journal article" date="2019" name="Int. J. Syst. Evol. Microbiol.">
        <title>The Global Catalogue of Microorganisms (GCM) 10K type strain sequencing project: providing services to taxonomists for standard genome sequencing and annotation.</title>
        <authorList>
            <consortium name="The Broad Institute Genomics Platform"/>
            <consortium name="The Broad Institute Genome Sequencing Center for Infectious Disease"/>
            <person name="Wu L."/>
            <person name="Ma J."/>
        </authorList>
    </citation>
    <scope>NUCLEOTIDE SEQUENCE [LARGE SCALE GENOMIC DNA]</scope>
    <source>
        <strain evidence="11">JCM 14309</strain>
    </source>
</reference>
<evidence type="ECO:0000256" key="6">
    <source>
        <dbReference type="ARBA" id="ARBA00023141"/>
    </source>
</evidence>
<dbReference type="InterPro" id="IPR045186">
    <property type="entry name" value="Indole-3-glycerol_P_synth"/>
</dbReference>
<comment type="similarity">
    <text evidence="8">Belongs to the TrpC family.</text>
</comment>
<gene>
    <name evidence="8 10" type="primary">trpC</name>
    <name evidence="10" type="ORF">GCM10010529_02520</name>
</gene>
<evidence type="ECO:0000256" key="5">
    <source>
        <dbReference type="ARBA" id="ARBA00022822"/>
    </source>
</evidence>
<dbReference type="NCBIfam" id="NF001369">
    <property type="entry name" value="PRK00278.1-1"/>
    <property type="match status" value="1"/>
</dbReference>
<dbReference type="RefSeq" id="WP_344683396.1">
    <property type="nucleotide sequence ID" value="NZ_BAAAVT010000001.1"/>
</dbReference>
<keyword evidence="5 8" id="KW-0822">Tryptophan biosynthesis</keyword>
<comment type="pathway">
    <text evidence="2 8">Amino-acid biosynthesis; L-tryptophan biosynthesis; L-tryptophan from chorismate: step 4/5.</text>
</comment>
<evidence type="ECO:0000313" key="11">
    <source>
        <dbReference type="Proteomes" id="UP001500236"/>
    </source>
</evidence>
<dbReference type="PANTHER" id="PTHR22854:SF2">
    <property type="entry name" value="INDOLE-3-GLYCEROL-PHOSPHATE SYNTHASE"/>
    <property type="match status" value="1"/>
</dbReference>
<dbReference type="PROSITE" id="PS00614">
    <property type="entry name" value="IGPS"/>
    <property type="match status" value="1"/>
</dbReference>
<evidence type="ECO:0000256" key="4">
    <source>
        <dbReference type="ARBA" id="ARBA00022793"/>
    </source>
</evidence>
<keyword evidence="6 8" id="KW-0057">Aromatic amino acid biosynthesis</keyword>
<keyword evidence="4 8" id="KW-0210">Decarboxylase</keyword>
<keyword evidence="7 8" id="KW-0456">Lyase</keyword>
<comment type="caution">
    <text evidence="10">The sequence shown here is derived from an EMBL/GenBank/DDBJ whole genome shotgun (WGS) entry which is preliminary data.</text>
</comment>
<evidence type="ECO:0000259" key="9">
    <source>
        <dbReference type="Pfam" id="PF00218"/>
    </source>
</evidence>
<dbReference type="CDD" id="cd00331">
    <property type="entry name" value="IGPS"/>
    <property type="match status" value="1"/>
</dbReference>
<dbReference type="Proteomes" id="UP001500236">
    <property type="component" value="Unassembled WGS sequence"/>
</dbReference>
<protein>
    <recommendedName>
        <fullName evidence="8">Indole-3-glycerol phosphate synthase</fullName>
        <shortName evidence="8">IGPS</shortName>
        <ecNumber evidence="8">4.1.1.48</ecNumber>
    </recommendedName>
</protein>
<dbReference type="EC" id="4.1.1.48" evidence="8"/>
<name>A0ABP6LMK6_9MICC</name>
<comment type="catalytic activity">
    <reaction evidence="1 8">
        <text>1-(2-carboxyphenylamino)-1-deoxy-D-ribulose 5-phosphate + H(+) = (1S,2R)-1-C-(indol-3-yl)glycerol 3-phosphate + CO2 + H2O</text>
        <dbReference type="Rhea" id="RHEA:23476"/>
        <dbReference type="ChEBI" id="CHEBI:15377"/>
        <dbReference type="ChEBI" id="CHEBI:15378"/>
        <dbReference type="ChEBI" id="CHEBI:16526"/>
        <dbReference type="ChEBI" id="CHEBI:58613"/>
        <dbReference type="ChEBI" id="CHEBI:58866"/>
        <dbReference type="EC" id="4.1.1.48"/>
    </reaction>
</comment>
<evidence type="ECO:0000256" key="7">
    <source>
        <dbReference type="ARBA" id="ARBA00023239"/>
    </source>
</evidence>
<dbReference type="HAMAP" id="MF_00134_B">
    <property type="entry name" value="IGPS_B"/>
    <property type="match status" value="1"/>
</dbReference>
<proteinExistence type="inferred from homology"/>
<accession>A0ABP6LMK6</accession>
<evidence type="ECO:0000313" key="10">
    <source>
        <dbReference type="EMBL" id="GAA3051912.1"/>
    </source>
</evidence>